<keyword evidence="2" id="KW-0645">Protease</keyword>
<dbReference type="AlphaFoldDB" id="A0AB35MJG8"/>
<dbReference type="PROSITE" id="PS51257">
    <property type="entry name" value="PROKAR_LIPOPROTEIN"/>
    <property type="match status" value="1"/>
</dbReference>
<comment type="caution">
    <text evidence="2">The sequence shown here is derived from an EMBL/GenBank/DDBJ whole genome shotgun (WGS) entry which is preliminary data.</text>
</comment>
<sequence length="234" mass="23933">MTRTRLAASLGIGVLAVAACAPLTPPPYTTPVPVEVSAAPAVGDGFTGAELVALRVWTTTCDAFLNGSAWMLDESHAVTNRHVVEDGAEIELTDYQGNEYHGVAAEMSLTDDLALVTIEGSFPRAATVGTEEPAPGDTLSVSGFALGGPLATVTGRYQGLIENHLDPDGATIYSIAVEVREGNSGSPVTDEAGDVVGVIFSSDGATMGGAVSLDRLTAFLDGDTDRADAMTTCG</sequence>
<dbReference type="Proteomes" id="UP001172756">
    <property type="component" value="Unassembled WGS sequence"/>
</dbReference>
<feature type="signal peptide" evidence="1">
    <location>
        <begin position="1"/>
        <end position="21"/>
    </location>
</feature>
<dbReference type="EMBL" id="JAUHQB010000007">
    <property type="protein sequence ID" value="MDN4483934.1"/>
    <property type="molecule type" value="Genomic_DNA"/>
</dbReference>
<dbReference type="Gene3D" id="2.40.10.10">
    <property type="entry name" value="Trypsin-like serine proteases"/>
    <property type="match status" value="2"/>
</dbReference>
<dbReference type="SUPFAM" id="SSF50494">
    <property type="entry name" value="Trypsin-like serine proteases"/>
    <property type="match status" value="1"/>
</dbReference>
<evidence type="ECO:0000313" key="2">
    <source>
        <dbReference type="EMBL" id="MDN4483934.1"/>
    </source>
</evidence>
<name>A0AB35MJG8_9MICO</name>
<feature type="chain" id="PRO_5044235707" evidence="1">
    <location>
        <begin position="22"/>
        <end position="234"/>
    </location>
</feature>
<keyword evidence="2" id="KW-0378">Hydrolase</keyword>
<accession>A0AB35MJG8</accession>
<dbReference type="GO" id="GO:0006508">
    <property type="term" value="P:proteolysis"/>
    <property type="evidence" value="ECO:0007669"/>
    <property type="project" value="UniProtKB-KW"/>
</dbReference>
<evidence type="ECO:0000256" key="1">
    <source>
        <dbReference type="SAM" id="SignalP"/>
    </source>
</evidence>
<dbReference type="RefSeq" id="WP_301160650.1">
    <property type="nucleotide sequence ID" value="NZ_JAUHQB010000007.1"/>
</dbReference>
<reference evidence="2 3" key="1">
    <citation type="submission" date="2023-06" db="EMBL/GenBank/DDBJ databases">
        <title>SYSU T0a273.</title>
        <authorList>
            <person name="Gao L."/>
            <person name="Fang B.-Z."/>
            <person name="Li W.-J."/>
        </authorList>
    </citation>
    <scope>NUCLEOTIDE SEQUENCE [LARGE SCALE GENOMIC DNA]</scope>
    <source>
        <strain evidence="2 3">SYSU T0a273</strain>
    </source>
</reference>
<keyword evidence="1" id="KW-0732">Signal</keyword>
<proteinExistence type="predicted"/>
<dbReference type="GO" id="GO:0008233">
    <property type="term" value="F:peptidase activity"/>
    <property type="evidence" value="ECO:0007669"/>
    <property type="project" value="UniProtKB-KW"/>
</dbReference>
<protein>
    <submittedName>
        <fullName evidence="2">Serine protease</fullName>
    </submittedName>
</protein>
<evidence type="ECO:0000313" key="3">
    <source>
        <dbReference type="Proteomes" id="UP001172756"/>
    </source>
</evidence>
<dbReference type="InterPro" id="IPR009003">
    <property type="entry name" value="Peptidase_S1_PA"/>
</dbReference>
<organism evidence="2 3">
    <name type="scientific">Demequina lignilytica</name>
    <dbReference type="NCBI Taxonomy" id="3051663"/>
    <lineage>
        <taxon>Bacteria</taxon>
        <taxon>Bacillati</taxon>
        <taxon>Actinomycetota</taxon>
        <taxon>Actinomycetes</taxon>
        <taxon>Micrococcales</taxon>
        <taxon>Demequinaceae</taxon>
        <taxon>Demequina</taxon>
    </lineage>
</organism>
<dbReference type="Pfam" id="PF13365">
    <property type="entry name" value="Trypsin_2"/>
    <property type="match status" value="1"/>
</dbReference>
<gene>
    <name evidence="2" type="ORF">QQ002_10335</name>
</gene>
<dbReference type="InterPro" id="IPR043504">
    <property type="entry name" value="Peptidase_S1_PA_chymotrypsin"/>
</dbReference>